<gene>
    <name evidence="1" type="ORF">DOK78_002382</name>
</gene>
<dbReference type="RefSeq" id="WP_207940150.1">
    <property type="nucleotide sequence ID" value="NZ_CP147251.1"/>
</dbReference>
<evidence type="ECO:0000313" key="2">
    <source>
        <dbReference type="Proteomes" id="UP000664701"/>
    </source>
</evidence>
<accession>A0ABZ2SPM9</accession>
<organism evidence="1 2">
    <name type="scientific">Candidatus Enterococcus lowellii</name>
    <dbReference type="NCBI Taxonomy" id="2230877"/>
    <lineage>
        <taxon>Bacteria</taxon>
        <taxon>Bacillati</taxon>
        <taxon>Bacillota</taxon>
        <taxon>Bacilli</taxon>
        <taxon>Lactobacillales</taxon>
        <taxon>Enterococcaceae</taxon>
        <taxon>Enterococcus</taxon>
    </lineage>
</organism>
<keyword evidence="2" id="KW-1185">Reference proteome</keyword>
<dbReference type="Proteomes" id="UP000664701">
    <property type="component" value="Chromosome"/>
</dbReference>
<dbReference type="EMBL" id="CP147251">
    <property type="protein sequence ID" value="WYJ77744.1"/>
    <property type="molecule type" value="Genomic_DNA"/>
</dbReference>
<name>A0ABZ2SPM9_9ENTE</name>
<evidence type="ECO:0000313" key="1">
    <source>
        <dbReference type="EMBL" id="WYJ77744.1"/>
    </source>
</evidence>
<reference evidence="1 2" key="1">
    <citation type="submission" date="2024-03" db="EMBL/GenBank/DDBJ databases">
        <title>The Genome Sequence of Enterococcus sp. DIV2402.</title>
        <authorList>
            <consortium name="The Broad Institute Genomics Platform"/>
            <consortium name="The Broad Institute Microbial Omics Core"/>
            <consortium name="The Broad Institute Genomic Center for Infectious Diseases"/>
            <person name="Earl A."/>
            <person name="Manson A."/>
            <person name="Gilmore M."/>
            <person name="Schwartman J."/>
            <person name="Shea T."/>
            <person name="Abouelleil A."/>
            <person name="Cao P."/>
            <person name="Chapman S."/>
            <person name="Cusick C."/>
            <person name="Young S."/>
            <person name="Neafsey D."/>
            <person name="Nusbaum C."/>
            <person name="Birren B."/>
        </authorList>
    </citation>
    <scope>NUCLEOTIDE SEQUENCE [LARGE SCALE GENOMIC DNA]</scope>
    <source>
        <strain evidence="1 2">DIV2402</strain>
    </source>
</reference>
<proteinExistence type="predicted"/>
<protein>
    <submittedName>
        <fullName evidence="1">Uncharacterized protein</fullName>
    </submittedName>
</protein>
<sequence length="159" mass="18855">MKKEEFLDSILEVAYDDAINLREDYTEAIFSAIKSKKVEGNKELDELIHESNNLPEINPPSVRWIDIEHKTENIRHAILIILNHEFKKLLLDVKDKLKVNAREEIEMMYFPDEDEETPFTDNEIEKLFNVFFEDAQDLALDEYIRENIELNNMSIDYFG</sequence>